<evidence type="ECO:0000256" key="1">
    <source>
        <dbReference type="ARBA" id="ARBA00004651"/>
    </source>
</evidence>
<dbReference type="PANTHER" id="PTHR21137">
    <property type="entry name" value="ODORANT RECEPTOR"/>
    <property type="match status" value="1"/>
</dbReference>
<feature type="transmembrane region" description="Helical" evidence="10">
    <location>
        <begin position="35"/>
        <end position="55"/>
    </location>
</feature>
<dbReference type="GO" id="GO:0005886">
    <property type="term" value="C:plasma membrane"/>
    <property type="evidence" value="ECO:0007669"/>
    <property type="project" value="UniProtKB-SubCell"/>
</dbReference>
<dbReference type="AlphaFoldDB" id="A0A3F2ZDA5"/>
<dbReference type="Proteomes" id="UP000092461">
    <property type="component" value="Unassembled WGS sequence"/>
</dbReference>
<dbReference type="VEuPathDB" id="VectorBase:LLONM1_002560"/>
<evidence type="ECO:0000256" key="6">
    <source>
        <dbReference type="ARBA" id="ARBA00022989"/>
    </source>
</evidence>
<organism evidence="11 12">
    <name type="scientific">Lutzomyia longipalpis</name>
    <name type="common">Sand fly</name>
    <dbReference type="NCBI Taxonomy" id="7200"/>
    <lineage>
        <taxon>Eukaryota</taxon>
        <taxon>Metazoa</taxon>
        <taxon>Ecdysozoa</taxon>
        <taxon>Arthropoda</taxon>
        <taxon>Hexapoda</taxon>
        <taxon>Insecta</taxon>
        <taxon>Pterygota</taxon>
        <taxon>Neoptera</taxon>
        <taxon>Endopterygota</taxon>
        <taxon>Diptera</taxon>
        <taxon>Nematocera</taxon>
        <taxon>Psychodoidea</taxon>
        <taxon>Psychodidae</taxon>
        <taxon>Lutzomyia</taxon>
        <taxon>Lutzomyia</taxon>
    </lineage>
</organism>
<keyword evidence="3 10" id="KW-0716">Sensory transduction</keyword>
<reference evidence="11" key="1">
    <citation type="submission" date="2020-05" db="UniProtKB">
        <authorList>
            <consortium name="EnsemblMetazoa"/>
        </authorList>
    </citation>
    <scope>IDENTIFICATION</scope>
    <source>
        <strain evidence="11">Jacobina</strain>
    </source>
</reference>
<dbReference type="EMBL" id="AJWK01027218">
    <property type="status" value="NOT_ANNOTATED_CDS"/>
    <property type="molecule type" value="Genomic_DNA"/>
</dbReference>
<name>A0A3F2ZDA5_LUTLO</name>
<evidence type="ECO:0000256" key="2">
    <source>
        <dbReference type="ARBA" id="ARBA00022475"/>
    </source>
</evidence>
<dbReference type="GO" id="GO:0004984">
    <property type="term" value="F:olfactory receptor activity"/>
    <property type="evidence" value="ECO:0007669"/>
    <property type="project" value="InterPro"/>
</dbReference>
<feature type="transmembrane region" description="Helical" evidence="10">
    <location>
        <begin position="67"/>
        <end position="86"/>
    </location>
</feature>
<evidence type="ECO:0000313" key="11">
    <source>
        <dbReference type="EnsemblMetazoa" id="LLOJ010885-PA"/>
    </source>
</evidence>
<evidence type="ECO:0000256" key="8">
    <source>
        <dbReference type="ARBA" id="ARBA00023170"/>
    </source>
</evidence>
<evidence type="ECO:0000256" key="3">
    <source>
        <dbReference type="ARBA" id="ARBA00022606"/>
    </source>
</evidence>
<keyword evidence="12" id="KW-1185">Reference proteome</keyword>
<dbReference type="PANTHER" id="PTHR21137:SF35">
    <property type="entry name" value="ODORANT RECEPTOR 19A-RELATED"/>
    <property type="match status" value="1"/>
</dbReference>
<keyword evidence="4 10" id="KW-0812">Transmembrane</keyword>
<feature type="transmembrane region" description="Helical" evidence="10">
    <location>
        <begin position="355"/>
        <end position="375"/>
    </location>
</feature>
<accession>A0A3F2ZDA5</accession>
<keyword evidence="2" id="KW-1003">Cell membrane</keyword>
<feature type="transmembrane region" description="Helical" evidence="10">
    <location>
        <begin position="128"/>
        <end position="153"/>
    </location>
</feature>
<keyword evidence="8 10" id="KW-0675">Receptor</keyword>
<dbReference type="GO" id="GO:0005549">
    <property type="term" value="F:odorant binding"/>
    <property type="evidence" value="ECO:0007669"/>
    <property type="project" value="InterPro"/>
</dbReference>
<dbReference type="Pfam" id="PF02949">
    <property type="entry name" value="7tm_6"/>
    <property type="match status" value="1"/>
</dbReference>
<comment type="subcellular location">
    <subcellularLocation>
        <location evidence="1 10">Cell membrane</location>
        <topology evidence="1 10">Multi-pass membrane protein</topology>
    </subcellularLocation>
</comment>
<evidence type="ECO:0000256" key="7">
    <source>
        <dbReference type="ARBA" id="ARBA00023136"/>
    </source>
</evidence>
<evidence type="ECO:0000256" key="10">
    <source>
        <dbReference type="RuleBase" id="RU351113"/>
    </source>
</evidence>
<sequence>MPNKWEVFGKMKPWITYGESLITFDIFRRPPKMGICIFLTLFVTVIGCIFCLNFILNNFNGELTPTIVFSATVCIAMLDIPIKVILGHLHREELHQLSAWINGFHEEEIENYELNLIAGKMINKFDKLWFICFKTYHILFICTDVTYTIFSFFTSGKNGILIEIPFAPETFPGYKGAMLLMQLMVLLSAAINSVFYDSIIGLIGLELMANLDVIHDYILSNRDRIQDNPQFLRTVLKRYCKVIKHINIFNDTFNIVIFFRLFMSLLLNLTGIFVIRENIDDIPIYFAQLCIIFQILIPCLFCEIIVNKTERISAVLYQTNWYDLGVKDQKAFILALGMTQRNYGMKAAGMYDVNIYTFIQIIKLAISYCALLYTFTAK</sequence>
<keyword evidence="6 10" id="KW-1133">Transmembrane helix</keyword>
<dbReference type="InterPro" id="IPR004117">
    <property type="entry name" value="7tm6_olfct_rcpt"/>
</dbReference>
<feature type="transmembrane region" description="Helical" evidence="10">
    <location>
        <begin position="253"/>
        <end position="276"/>
    </location>
</feature>
<feature type="transmembrane region" description="Helical" evidence="10">
    <location>
        <begin position="173"/>
        <end position="195"/>
    </location>
</feature>
<keyword evidence="7 10" id="KW-0472">Membrane</keyword>
<dbReference type="EnsemblMetazoa" id="LLOJ010885-RA">
    <property type="protein sequence ID" value="LLOJ010885-PA"/>
    <property type="gene ID" value="LLOJ010885"/>
</dbReference>
<keyword evidence="9 10" id="KW-0807">Transducer</keyword>
<evidence type="ECO:0000256" key="4">
    <source>
        <dbReference type="ARBA" id="ARBA00022692"/>
    </source>
</evidence>
<evidence type="ECO:0000256" key="9">
    <source>
        <dbReference type="ARBA" id="ARBA00023224"/>
    </source>
</evidence>
<dbReference type="VEuPathDB" id="VectorBase:LLOJ010885"/>
<comment type="similarity">
    <text evidence="10">Belongs to the insect chemoreceptor superfamily. Heteromeric odorant receptor channel (TC 1.A.69) family.</text>
</comment>
<proteinExistence type="inferred from homology"/>
<protein>
    <recommendedName>
        <fullName evidence="10">Odorant receptor</fullName>
    </recommendedName>
</protein>
<evidence type="ECO:0000256" key="5">
    <source>
        <dbReference type="ARBA" id="ARBA00022725"/>
    </source>
</evidence>
<evidence type="ECO:0000313" key="12">
    <source>
        <dbReference type="Proteomes" id="UP000092461"/>
    </source>
</evidence>
<dbReference type="GO" id="GO:0007165">
    <property type="term" value="P:signal transduction"/>
    <property type="evidence" value="ECO:0007669"/>
    <property type="project" value="UniProtKB-KW"/>
</dbReference>
<feature type="transmembrane region" description="Helical" evidence="10">
    <location>
        <begin position="282"/>
        <end position="306"/>
    </location>
</feature>
<keyword evidence="5 10" id="KW-0552">Olfaction</keyword>